<dbReference type="PANTHER" id="PTHR31985">
    <property type="entry name" value="ETHYLENE-RESPONSIVE TRANSCRIPTION FACTOR ERF042-RELATED"/>
    <property type="match status" value="1"/>
</dbReference>
<name>A0A1J3D0G4_NOCCA</name>
<reference evidence="10" key="1">
    <citation type="submission" date="2016-07" db="EMBL/GenBank/DDBJ databases">
        <title>De novo transcriptome assembly of four accessions of the metal hyperaccumulator plant Noccaea caerulescens.</title>
        <authorList>
            <person name="Blande D."/>
            <person name="Halimaa P."/>
            <person name="Tervahauta A.I."/>
            <person name="Aarts M.G."/>
            <person name="Karenlampi S.O."/>
        </authorList>
    </citation>
    <scope>NUCLEOTIDE SEQUENCE</scope>
</reference>
<proteinExistence type="inferred from homology"/>
<evidence type="ECO:0000256" key="2">
    <source>
        <dbReference type="ARBA" id="ARBA00023015"/>
    </source>
</evidence>
<evidence type="ECO:0000259" key="9">
    <source>
        <dbReference type="PROSITE" id="PS51032"/>
    </source>
</evidence>
<evidence type="ECO:0000256" key="3">
    <source>
        <dbReference type="ARBA" id="ARBA00023125"/>
    </source>
</evidence>
<evidence type="ECO:0000313" key="10">
    <source>
        <dbReference type="EMBL" id="JAU12551.1"/>
    </source>
</evidence>
<dbReference type="AlphaFoldDB" id="A0A1J3D0G4"/>
<dbReference type="FunFam" id="3.30.730.10:FF:000001">
    <property type="entry name" value="Ethylene-responsive transcription factor 2"/>
    <property type="match status" value="1"/>
</dbReference>
<keyword evidence="6" id="KW-0539">Nucleus</keyword>
<evidence type="ECO:0000256" key="8">
    <source>
        <dbReference type="SAM" id="MobiDB-lite"/>
    </source>
</evidence>
<dbReference type="InterPro" id="IPR051032">
    <property type="entry name" value="AP2/ERF_TF_ERF_subfamily"/>
</dbReference>
<dbReference type="GO" id="GO:0003700">
    <property type="term" value="F:DNA-binding transcription factor activity"/>
    <property type="evidence" value="ECO:0007669"/>
    <property type="project" value="InterPro"/>
</dbReference>
<evidence type="ECO:0000256" key="6">
    <source>
        <dbReference type="ARBA" id="ARBA00023242"/>
    </source>
</evidence>
<feature type="region of interest" description="Disordered" evidence="8">
    <location>
        <begin position="18"/>
        <end position="99"/>
    </location>
</feature>
<accession>A0A1J3D0G4</accession>
<organism evidence="10">
    <name type="scientific">Noccaea caerulescens</name>
    <name type="common">Alpine penny-cress</name>
    <name type="synonym">Thlaspi caerulescens</name>
    <dbReference type="NCBI Taxonomy" id="107243"/>
    <lineage>
        <taxon>Eukaryota</taxon>
        <taxon>Viridiplantae</taxon>
        <taxon>Streptophyta</taxon>
        <taxon>Embryophyta</taxon>
        <taxon>Tracheophyta</taxon>
        <taxon>Spermatophyta</taxon>
        <taxon>Magnoliopsida</taxon>
        <taxon>eudicotyledons</taxon>
        <taxon>Gunneridae</taxon>
        <taxon>Pentapetalae</taxon>
        <taxon>rosids</taxon>
        <taxon>malvids</taxon>
        <taxon>Brassicales</taxon>
        <taxon>Brassicaceae</taxon>
        <taxon>Coluteocarpeae</taxon>
        <taxon>Noccaea</taxon>
    </lineage>
</organism>
<evidence type="ECO:0000256" key="5">
    <source>
        <dbReference type="ARBA" id="ARBA00023163"/>
    </source>
</evidence>
<feature type="compositionally biased region" description="Low complexity" evidence="8">
    <location>
        <begin position="18"/>
        <end position="56"/>
    </location>
</feature>
<dbReference type="InterPro" id="IPR016177">
    <property type="entry name" value="DNA-bd_dom_sf"/>
</dbReference>
<dbReference type="InterPro" id="IPR001471">
    <property type="entry name" value="AP2/ERF_dom"/>
</dbReference>
<comment type="subcellular location">
    <subcellularLocation>
        <location evidence="1">Nucleus</location>
    </subcellularLocation>
</comment>
<keyword evidence="3" id="KW-0238">DNA-binding</keyword>
<gene>
    <name evidence="10" type="ORF">GA_TR3625_c0_g1_i1_g.12320</name>
</gene>
<feature type="domain" description="AP2/ERF" evidence="9">
    <location>
        <begin position="97"/>
        <end position="154"/>
    </location>
</feature>
<dbReference type="PROSITE" id="PS51032">
    <property type="entry name" value="AP2_ERF"/>
    <property type="match status" value="1"/>
</dbReference>
<dbReference type="GO" id="GO:0003677">
    <property type="term" value="F:DNA binding"/>
    <property type="evidence" value="ECO:0007669"/>
    <property type="project" value="UniProtKB-KW"/>
</dbReference>
<evidence type="ECO:0000256" key="1">
    <source>
        <dbReference type="ARBA" id="ARBA00004123"/>
    </source>
</evidence>
<evidence type="ECO:0000256" key="7">
    <source>
        <dbReference type="ARBA" id="ARBA00024343"/>
    </source>
</evidence>
<protein>
    <recommendedName>
        <fullName evidence="9">AP2/ERF domain-containing protein</fullName>
    </recommendedName>
</protein>
<dbReference type="PANTHER" id="PTHR31985:SF130">
    <property type="entry name" value="ETHYLENE-RESPONSIVE TRANSCRIPTION FACTOR ERF034"/>
    <property type="match status" value="1"/>
</dbReference>
<keyword evidence="4" id="KW-0010">Activator</keyword>
<dbReference type="GO" id="GO:0005634">
    <property type="term" value="C:nucleus"/>
    <property type="evidence" value="ECO:0007669"/>
    <property type="project" value="UniProtKB-SubCell"/>
</dbReference>
<dbReference type="Gene3D" id="3.30.730.10">
    <property type="entry name" value="AP2/ERF domain"/>
    <property type="match status" value="1"/>
</dbReference>
<keyword evidence="2" id="KW-0805">Transcription regulation</keyword>
<dbReference type="EMBL" id="GEVI01019769">
    <property type="protein sequence ID" value="JAU12551.1"/>
    <property type="molecule type" value="Transcribed_RNA"/>
</dbReference>
<dbReference type="InterPro" id="IPR036955">
    <property type="entry name" value="AP2/ERF_dom_sf"/>
</dbReference>
<comment type="similarity">
    <text evidence="7">Belongs to the AP2/ERF transcription factor family. ERF subfamily.</text>
</comment>
<dbReference type="SUPFAM" id="SSF54171">
    <property type="entry name" value="DNA-binding domain"/>
    <property type="match status" value="1"/>
</dbReference>
<dbReference type="CDD" id="cd00018">
    <property type="entry name" value="AP2"/>
    <property type="match status" value="1"/>
</dbReference>
<dbReference type="PRINTS" id="PR00367">
    <property type="entry name" value="ETHRSPELEMNT"/>
</dbReference>
<dbReference type="Pfam" id="PF00847">
    <property type="entry name" value="AP2"/>
    <property type="match status" value="1"/>
</dbReference>
<keyword evidence="5" id="KW-0804">Transcription</keyword>
<evidence type="ECO:0000256" key="4">
    <source>
        <dbReference type="ARBA" id="ARBA00023159"/>
    </source>
</evidence>
<dbReference type="SMART" id="SM00380">
    <property type="entry name" value="AP2"/>
    <property type="match status" value="1"/>
</dbReference>
<sequence length="297" mass="31970">MKSQINIEKSASQVTFISSAVSSPSSSAAASLSSSTTSSSSSSSSSSTTSNSLENANSKRKASRRSSSGSLAVQDDDHHNGGQEKRRKINSGDKHPTYRGVRMRSWGKWVSEIREPRKKSRIWLGTFPTAEMAARAHDVAALAIKGSTAFLNFPELSGDLPRPVTNSPKDIQAAATSAAVNWQDSANNNLGVINSDVAELEPSGAVVAHSLSSSVVFSSDTVTTTRQESSETSCASTTSCTNKDSEEEKLFDLPDLFTDENEMMIRNDAFCYYSSTWQLCGADAGFRLEEPFYCLND</sequence>
<feature type="compositionally biased region" description="Basic and acidic residues" evidence="8">
    <location>
        <begin position="75"/>
        <end position="96"/>
    </location>
</feature>